<dbReference type="InterPro" id="IPR036388">
    <property type="entry name" value="WH-like_DNA-bd_sf"/>
</dbReference>
<evidence type="ECO:0000256" key="1">
    <source>
        <dbReference type="ARBA" id="ARBA00023015"/>
    </source>
</evidence>
<keyword evidence="3" id="KW-0804">Transcription</keyword>
<keyword evidence="6" id="KW-1185">Reference proteome</keyword>
<dbReference type="InterPro" id="IPR036390">
    <property type="entry name" value="WH_DNA-bd_sf"/>
</dbReference>
<evidence type="ECO:0000313" key="6">
    <source>
        <dbReference type="Proteomes" id="UP000595691"/>
    </source>
</evidence>
<dbReference type="PRINTS" id="PR00778">
    <property type="entry name" value="HTHARSR"/>
</dbReference>
<dbReference type="InterPro" id="IPR051081">
    <property type="entry name" value="HTH_MetalResp_TranReg"/>
</dbReference>
<keyword evidence="1" id="KW-0805">Transcription regulation</keyword>
<dbReference type="CDD" id="cd00090">
    <property type="entry name" value="HTH_ARSR"/>
    <property type="match status" value="1"/>
</dbReference>
<reference evidence="5 6" key="1">
    <citation type="submission" date="2020-11" db="EMBL/GenBank/DDBJ databases">
        <title>Taxonomic evaluation of the Bacillus sporothermodurans group of bacteria based on whole genome sequences.</title>
        <authorList>
            <person name="Fiedler G."/>
            <person name="Herbstmann A.-D."/>
            <person name="Doll E."/>
            <person name="Wenning M."/>
            <person name="Brinks E."/>
            <person name="Kabisch J."/>
            <person name="Breitenwieser F."/>
            <person name="Lappann M."/>
            <person name="Boehnlein C."/>
            <person name="Franz C."/>
        </authorList>
    </citation>
    <scope>NUCLEOTIDE SEQUENCE [LARGE SCALE GENOMIC DNA]</scope>
    <source>
        <strain evidence="5 6">JCM 19841</strain>
    </source>
</reference>
<gene>
    <name evidence="5" type="ORF">I5776_04555</name>
</gene>
<dbReference type="PANTHER" id="PTHR33154:SF33">
    <property type="entry name" value="TRANSCRIPTIONAL REPRESSOR SDPR"/>
    <property type="match status" value="1"/>
</dbReference>
<dbReference type="SUPFAM" id="SSF46785">
    <property type="entry name" value="Winged helix' DNA-binding domain"/>
    <property type="match status" value="1"/>
</dbReference>
<evidence type="ECO:0000313" key="5">
    <source>
        <dbReference type="EMBL" id="QQZ10234.1"/>
    </source>
</evidence>
<dbReference type="PROSITE" id="PS50987">
    <property type="entry name" value="HTH_ARSR_2"/>
    <property type="match status" value="1"/>
</dbReference>
<evidence type="ECO:0000256" key="3">
    <source>
        <dbReference type="ARBA" id="ARBA00023163"/>
    </source>
</evidence>
<dbReference type="Proteomes" id="UP000595691">
    <property type="component" value="Chromosome"/>
</dbReference>
<protein>
    <submittedName>
        <fullName evidence="5">Metalloregulator ArsR/SmtB family transcription factor</fullName>
    </submittedName>
</protein>
<dbReference type="Pfam" id="PF01022">
    <property type="entry name" value="HTH_5"/>
    <property type="match status" value="1"/>
</dbReference>
<dbReference type="SMART" id="SM00418">
    <property type="entry name" value="HTH_ARSR"/>
    <property type="match status" value="1"/>
</dbReference>
<accession>A0ABX7E4N7</accession>
<dbReference type="InterPro" id="IPR001845">
    <property type="entry name" value="HTH_ArsR_DNA-bd_dom"/>
</dbReference>
<keyword evidence="2" id="KW-0238">DNA-binding</keyword>
<name>A0ABX7E4N7_9BACI</name>
<dbReference type="Gene3D" id="1.10.10.10">
    <property type="entry name" value="Winged helix-like DNA-binding domain superfamily/Winged helix DNA-binding domain"/>
    <property type="match status" value="1"/>
</dbReference>
<dbReference type="InterPro" id="IPR011991">
    <property type="entry name" value="ArsR-like_HTH"/>
</dbReference>
<dbReference type="PANTHER" id="PTHR33154">
    <property type="entry name" value="TRANSCRIPTIONAL REGULATOR, ARSR FAMILY"/>
    <property type="match status" value="1"/>
</dbReference>
<dbReference type="RefSeq" id="WP_202779180.1">
    <property type="nucleotide sequence ID" value="NZ_CP065425.1"/>
</dbReference>
<feature type="domain" description="HTH arsR-type" evidence="4">
    <location>
        <begin position="247"/>
        <end position="339"/>
    </location>
</feature>
<evidence type="ECO:0000256" key="2">
    <source>
        <dbReference type="ARBA" id="ARBA00023125"/>
    </source>
</evidence>
<proteinExistence type="predicted"/>
<organism evidence="5 6">
    <name type="scientific">Heyndrickxia vini</name>
    <dbReference type="NCBI Taxonomy" id="1476025"/>
    <lineage>
        <taxon>Bacteria</taxon>
        <taxon>Bacillati</taxon>
        <taxon>Bacillota</taxon>
        <taxon>Bacilli</taxon>
        <taxon>Bacillales</taxon>
        <taxon>Bacillaceae</taxon>
        <taxon>Heyndrickxia</taxon>
    </lineage>
</organism>
<dbReference type="NCBIfam" id="NF033788">
    <property type="entry name" value="HTH_metalloreg"/>
    <property type="match status" value="1"/>
</dbReference>
<evidence type="ECO:0000259" key="4">
    <source>
        <dbReference type="PROSITE" id="PS50987"/>
    </source>
</evidence>
<sequence length="339" mass="39593">MGQGGENIIFISSPVFEQLSSMFVVQGDIQSSVGAANEVQKWVEERRRTIPQKLKNDLDVFFSKETFIGMSMIRYAYENNCYESVPNFIHQLESEEPYQLFMRFLQTGFTPDEVSNILDIQEVSHFIKQTNLPESEKWKLTYLYVDIENTKQRFVNLIKQYYEFYFKDDIPYFLKKQQESIADLYDKQQDLTRVQVGNIFPVIPSHVLENKEIKLILSPSFFYDTASLTSDSDDSFIYHFGMNEMKKNKMSQDDVLDAIKVVADEKRIKIIQLLNKSPRYGYELANTLNLSNSTVSHHLSTLSSIGIVYSTRIENKVYYQLHKEKLQVLMETLTKSLLD</sequence>
<dbReference type="EMBL" id="CP065425">
    <property type="protein sequence ID" value="QQZ10234.1"/>
    <property type="molecule type" value="Genomic_DNA"/>
</dbReference>